<name>A0A1K1MIB4_9FLAO</name>
<dbReference type="OrthoDB" id="9778567at2"/>
<keyword evidence="4" id="KW-0812">Transmembrane</keyword>
<dbReference type="PANTHER" id="PTHR34698">
    <property type="entry name" value="5-OXOPROLINASE SUBUNIT B"/>
    <property type="match status" value="1"/>
</dbReference>
<organism evidence="6 7">
    <name type="scientific">Cellulophaga fucicola</name>
    <dbReference type="NCBI Taxonomy" id="76595"/>
    <lineage>
        <taxon>Bacteria</taxon>
        <taxon>Pseudomonadati</taxon>
        <taxon>Bacteroidota</taxon>
        <taxon>Flavobacteriia</taxon>
        <taxon>Flavobacteriales</taxon>
        <taxon>Flavobacteriaceae</taxon>
        <taxon>Cellulophaga</taxon>
    </lineage>
</organism>
<evidence type="ECO:0000313" key="7">
    <source>
        <dbReference type="Proteomes" id="UP000183257"/>
    </source>
</evidence>
<dbReference type="STRING" id="76595.SAMN05660313_00641"/>
<keyword evidence="2" id="KW-0378">Hydrolase</keyword>
<gene>
    <name evidence="6" type="ORF">SAMN05660313_00641</name>
</gene>
<dbReference type="Gene3D" id="2.40.100.10">
    <property type="entry name" value="Cyclophilin-like"/>
    <property type="match status" value="1"/>
</dbReference>
<dbReference type="InterPro" id="IPR029000">
    <property type="entry name" value="Cyclophilin-like_dom_sf"/>
</dbReference>
<dbReference type="SMART" id="SM00796">
    <property type="entry name" value="AHS1"/>
    <property type="match status" value="1"/>
</dbReference>
<dbReference type="AlphaFoldDB" id="A0A1K1MIB4"/>
<dbReference type="PANTHER" id="PTHR34698:SF2">
    <property type="entry name" value="5-OXOPROLINASE SUBUNIT B"/>
    <property type="match status" value="1"/>
</dbReference>
<evidence type="ECO:0000313" key="6">
    <source>
        <dbReference type="EMBL" id="SFW22924.1"/>
    </source>
</evidence>
<dbReference type="Gene3D" id="3.30.1360.40">
    <property type="match status" value="1"/>
</dbReference>
<dbReference type="GO" id="GO:0005524">
    <property type="term" value="F:ATP binding"/>
    <property type="evidence" value="ECO:0007669"/>
    <property type="project" value="UniProtKB-KW"/>
</dbReference>
<proteinExistence type="predicted"/>
<dbReference type="InterPro" id="IPR003833">
    <property type="entry name" value="CT_C_D"/>
</dbReference>
<dbReference type="SUPFAM" id="SSF160467">
    <property type="entry name" value="PH0987 N-terminal domain-like"/>
    <property type="match status" value="1"/>
</dbReference>
<accession>A0A1K1MIB4</accession>
<keyword evidence="4" id="KW-0472">Membrane</keyword>
<keyword evidence="3" id="KW-0067">ATP-binding</keyword>
<sequence>MSFKLTYKIYSEHSILVEWNPVIDKDVLNDILAFKTKIEATITTNVQVTTAYNSLLVIFNDFKVDLSAKVTLLKDLYAEGLSAASVIKTLFKIPVCYDADFGIDLEFVAQEKGVSISKIIQQHTAPIYTVYFIGFLPGFLYLGGLPEELIMPRKATPRLRIKKGAVAIGGNQTGVYPVESPGGWNIIGNSPLPFFDVTKDVPCFAKPGDAIQFYSVTKKKYDDIKTLINANVFQIESEDYNG</sequence>
<dbReference type="EMBL" id="FPIY01000001">
    <property type="protein sequence ID" value="SFW22924.1"/>
    <property type="molecule type" value="Genomic_DNA"/>
</dbReference>
<keyword evidence="1" id="KW-0547">Nucleotide-binding</keyword>
<dbReference type="InterPro" id="IPR010016">
    <property type="entry name" value="PxpB"/>
</dbReference>
<evidence type="ECO:0000256" key="2">
    <source>
        <dbReference type="ARBA" id="ARBA00022801"/>
    </source>
</evidence>
<evidence type="ECO:0000256" key="4">
    <source>
        <dbReference type="SAM" id="Phobius"/>
    </source>
</evidence>
<evidence type="ECO:0000256" key="1">
    <source>
        <dbReference type="ARBA" id="ARBA00022741"/>
    </source>
</evidence>
<feature type="domain" description="Carboxyltransferase" evidence="5">
    <location>
        <begin position="5"/>
        <end position="205"/>
    </location>
</feature>
<feature type="transmembrane region" description="Helical" evidence="4">
    <location>
        <begin position="125"/>
        <end position="144"/>
    </location>
</feature>
<evidence type="ECO:0000256" key="3">
    <source>
        <dbReference type="ARBA" id="ARBA00022840"/>
    </source>
</evidence>
<dbReference type="RefSeq" id="WP_072302306.1">
    <property type="nucleotide sequence ID" value="NZ_FPIY01000001.1"/>
</dbReference>
<dbReference type="NCBIfam" id="TIGR00370">
    <property type="entry name" value="5-oxoprolinase subunit PxpB"/>
    <property type="match status" value="1"/>
</dbReference>
<evidence type="ECO:0000259" key="5">
    <source>
        <dbReference type="SMART" id="SM00796"/>
    </source>
</evidence>
<reference evidence="7" key="1">
    <citation type="submission" date="2016-11" db="EMBL/GenBank/DDBJ databases">
        <authorList>
            <person name="Varghese N."/>
            <person name="Submissions S."/>
        </authorList>
    </citation>
    <scope>NUCLEOTIDE SEQUENCE [LARGE SCALE GENOMIC DNA]</scope>
    <source>
        <strain evidence="7">DSM 24786</strain>
    </source>
</reference>
<keyword evidence="4" id="KW-1133">Transmembrane helix</keyword>
<dbReference type="SUPFAM" id="SSF50891">
    <property type="entry name" value="Cyclophilin-like"/>
    <property type="match status" value="1"/>
</dbReference>
<dbReference type="GO" id="GO:0016787">
    <property type="term" value="F:hydrolase activity"/>
    <property type="evidence" value="ECO:0007669"/>
    <property type="project" value="UniProtKB-KW"/>
</dbReference>
<dbReference type="Pfam" id="PF02682">
    <property type="entry name" value="CT_C_D"/>
    <property type="match status" value="1"/>
</dbReference>
<protein>
    <submittedName>
        <fullName evidence="6">Inhibitor of KinA</fullName>
    </submittedName>
</protein>
<keyword evidence="7" id="KW-1185">Reference proteome</keyword>
<dbReference type="Proteomes" id="UP000183257">
    <property type="component" value="Unassembled WGS sequence"/>
</dbReference>